<dbReference type="Pfam" id="PF02210">
    <property type="entry name" value="Laminin_G_2"/>
    <property type="match status" value="1"/>
</dbReference>
<dbReference type="AlphaFoldDB" id="A0A5C5ZAF3"/>
<dbReference type="PROSITE" id="PS50025">
    <property type="entry name" value="LAM_G_DOMAIN"/>
    <property type="match status" value="1"/>
</dbReference>
<dbReference type="Proteomes" id="UP000315010">
    <property type="component" value="Unassembled WGS sequence"/>
</dbReference>
<dbReference type="Gene3D" id="3.60.21.10">
    <property type="match status" value="1"/>
</dbReference>
<evidence type="ECO:0000259" key="1">
    <source>
        <dbReference type="PROSITE" id="PS50025"/>
    </source>
</evidence>
<dbReference type="RefSeq" id="WP_146401581.1">
    <property type="nucleotide sequence ID" value="NZ_SJPJ01000001.1"/>
</dbReference>
<dbReference type="InterPro" id="IPR013320">
    <property type="entry name" value="ConA-like_dom_sf"/>
</dbReference>
<reference evidence="2 3" key="1">
    <citation type="submission" date="2019-02" db="EMBL/GenBank/DDBJ databases">
        <title>Deep-cultivation of Planctomycetes and their phenomic and genomic characterization uncovers novel biology.</title>
        <authorList>
            <person name="Wiegand S."/>
            <person name="Jogler M."/>
            <person name="Boedeker C."/>
            <person name="Pinto D."/>
            <person name="Vollmers J."/>
            <person name="Rivas-Marin E."/>
            <person name="Kohn T."/>
            <person name="Peeters S.H."/>
            <person name="Heuer A."/>
            <person name="Rast P."/>
            <person name="Oberbeckmann S."/>
            <person name="Bunk B."/>
            <person name="Jeske O."/>
            <person name="Meyerdierks A."/>
            <person name="Storesund J.E."/>
            <person name="Kallscheuer N."/>
            <person name="Luecker S."/>
            <person name="Lage O.M."/>
            <person name="Pohl T."/>
            <person name="Merkel B.J."/>
            <person name="Hornburger P."/>
            <person name="Mueller R.-W."/>
            <person name="Bruemmer F."/>
            <person name="Labrenz M."/>
            <person name="Spormann A.M."/>
            <person name="Op Den Camp H."/>
            <person name="Overmann J."/>
            <person name="Amann R."/>
            <person name="Jetten M.S.M."/>
            <person name="Mascher T."/>
            <person name="Medema M.H."/>
            <person name="Devos D.P."/>
            <person name="Kaster A.-K."/>
            <person name="Ovreas L."/>
            <person name="Rohde M."/>
            <person name="Galperin M.Y."/>
            <person name="Jogler C."/>
        </authorList>
    </citation>
    <scope>NUCLEOTIDE SEQUENCE [LARGE SCALE GENOMIC DNA]</scope>
    <source>
        <strain evidence="2 3">CA13</strain>
    </source>
</reference>
<proteinExistence type="predicted"/>
<dbReference type="InterPro" id="IPR029052">
    <property type="entry name" value="Metallo-depent_PP-like"/>
</dbReference>
<dbReference type="SUPFAM" id="SSF56300">
    <property type="entry name" value="Metallo-dependent phosphatases"/>
    <property type="match status" value="1"/>
</dbReference>
<feature type="domain" description="Laminin G" evidence="1">
    <location>
        <begin position="438"/>
        <end position="606"/>
    </location>
</feature>
<keyword evidence="3" id="KW-1185">Reference proteome</keyword>
<dbReference type="SMART" id="SM00282">
    <property type="entry name" value="LamG"/>
    <property type="match status" value="1"/>
</dbReference>
<evidence type="ECO:0000313" key="2">
    <source>
        <dbReference type="EMBL" id="TWT84057.1"/>
    </source>
</evidence>
<dbReference type="CDD" id="cd00110">
    <property type="entry name" value="LamG"/>
    <property type="match status" value="1"/>
</dbReference>
<dbReference type="OrthoDB" id="5560538at2"/>
<sequence length="606" mass="67750">MRTFLIFLLTTTLSVQAEEPWRFINLADWHSAEKFVMRDASWYDEAVQKEIQTIKRIKNEYGGELMTLPGDSNSGHWDTPDFIQKFSPGSKPEDVILRAGKLCYEGMIDTFAQGGYSTLLMAVGDHELGDNPWPAGSDVARCQPQFRESFARAFNYSQDGKVFRYSGRIGAADARPLGTIYEDTSFACVHKNVLFVTIDAFHQEHYTKTIGEEGSVTGAVEGKHLEWLESVLSEARKDAAIKHIIVQSHLPVLYPVRKVNSSGMVFDDDAECDFWKVLRKHDVDMYLAGEVHANTVTKDPESSLLQVVTRGNSFSNFQTVDISDDKIEMTLYAHSGESLPKGSYRETGKLIIDKSESETTFHAEGGLALFDTTSRLLHFNFEENFDLKQRTILGLGEAEKHRALDGAYCTRSFANCGTFGPQYDALHYNVELVPGKNGMAGKFTDDSRMGVFGMGPMQGGLAVAYELSFNTQSEENQILINTASIWSKASKNFLNLYLDNGIPVVAISDKQFLIAQPEKLNDGQWHSVQVRMPHHGCMLSEVIIEVDGQRVEVALQGQDEPVNVLKSFRLNVGGRSYGHRIMTKLPVSNFIGLIDDVSVWSLQENE</sequence>
<name>A0A5C5ZAF3_9BACT</name>
<dbReference type="Gene3D" id="2.60.120.200">
    <property type="match status" value="1"/>
</dbReference>
<organism evidence="2 3">
    <name type="scientific">Novipirellula herctigrandis</name>
    <dbReference type="NCBI Taxonomy" id="2527986"/>
    <lineage>
        <taxon>Bacteria</taxon>
        <taxon>Pseudomonadati</taxon>
        <taxon>Planctomycetota</taxon>
        <taxon>Planctomycetia</taxon>
        <taxon>Pirellulales</taxon>
        <taxon>Pirellulaceae</taxon>
        <taxon>Novipirellula</taxon>
    </lineage>
</organism>
<dbReference type="EMBL" id="SJPJ01000001">
    <property type="protein sequence ID" value="TWT84057.1"/>
    <property type="molecule type" value="Genomic_DNA"/>
</dbReference>
<protein>
    <submittedName>
        <fullName evidence="2">Laminin G domain protein</fullName>
    </submittedName>
</protein>
<comment type="caution">
    <text evidence="2">The sequence shown here is derived from an EMBL/GenBank/DDBJ whole genome shotgun (WGS) entry which is preliminary data.</text>
</comment>
<accession>A0A5C5ZAF3</accession>
<dbReference type="SUPFAM" id="SSF49899">
    <property type="entry name" value="Concanavalin A-like lectins/glucanases"/>
    <property type="match status" value="1"/>
</dbReference>
<dbReference type="InterPro" id="IPR001791">
    <property type="entry name" value="Laminin_G"/>
</dbReference>
<evidence type="ECO:0000313" key="3">
    <source>
        <dbReference type="Proteomes" id="UP000315010"/>
    </source>
</evidence>
<gene>
    <name evidence="2" type="ORF">CA13_55330</name>
</gene>